<comment type="caution">
    <text evidence="2">The sequence shown here is derived from an EMBL/GenBank/DDBJ whole genome shotgun (WGS) entry which is preliminary data.</text>
</comment>
<feature type="transmembrane region" description="Helical" evidence="1">
    <location>
        <begin position="39"/>
        <end position="63"/>
    </location>
</feature>
<proteinExistence type="predicted"/>
<protein>
    <submittedName>
        <fullName evidence="2">Uncharacterized protein</fullName>
    </submittedName>
</protein>
<feature type="transmembrane region" description="Helical" evidence="1">
    <location>
        <begin position="69"/>
        <end position="90"/>
    </location>
</feature>
<dbReference type="Proteomes" id="UP000483379">
    <property type="component" value="Unassembled WGS sequence"/>
</dbReference>
<evidence type="ECO:0000313" key="3">
    <source>
        <dbReference type="Proteomes" id="UP000483379"/>
    </source>
</evidence>
<dbReference type="RefSeq" id="WP_164456460.1">
    <property type="nucleotide sequence ID" value="NZ_JAAIJQ010000155.1"/>
</dbReference>
<keyword evidence="1" id="KW-0472">Membrane</keyword>
<organism evidence="2 3">
    <name type="scientific">Thiorhodococcus minor</name>
    <dbReference type="NCBI Taxonomy" id="57489"/>
    <lineage>
        <taxon>Bacteria</taxon>
        <taxon>Pseudomonadati</taxon>
        <taxon>Pseudomonadota</taxon>
        <taxon>Gammaproteobacteria</taxon>
        <taxon>Chromatiales</taxon>
        <taxon>Chromatiaceae</taxon>
        <taxon>Thiorhodococcus</taxon>
    </lineage>
</organism>
<evidence type="ECO:0000313" key="2">
    <source>
        <dbReference type="EMBL" id="NEV65132.1"/>
    </source>
</evidence>
<keyword evidence="1" id="KW-0812">Transmembrane</keyword>
<accession>A0A6M0K5V7</accession>
<evidence type="ECO:0000256" key="1">
    <source>
        <dbReference type="SAM" id="Phobius"/>
    </source>
</evidence>
<gene>
    <name evidence="2" type="ORF">G3446_25355</name>
</gene>
<dbReference type="AlphaFoldDB" id="A0A6M0K5V7"/>
<keyword evidence="1" id="KW-1133">Transmembrane helix</keyword>
<keyword evidence="3" id="KW-1185">Reference proteome</keyword>
<sequence length="129" mass="14518">MSTQQFTSEVITPKTHKVVLYFVNETELSVLERGSTSSLYLTFGLALLSIFSSFAIVLLSTPISSDRVFYVFFIIASVSLISSIVLLILWRRTEDETTGIIRCIKERFPEGEQSESTSRYNVEIDGGTF</sequence>
<reference evidence="2 3" key="1">
    <citation type="submission" date="2020-02" db="EMBL/GenBank/DDBJ databases">
        <title>Genome sequences of Thiorhodococcus mannitoliphagus and Thiorhodococcus minor, purple sulfur photosynthetic bacteria in the gammaproteobacterial family, Chromatiaceae.</title>
        <authorList>
            <person name="Aviles F.A."/>
            <person name="Meyer T.E."/>
            <person name="Kyndt J.A."/>
        </authorList>
    </citation>
    <scope>NUCLEOTIDE SEQUENCE [LARGE SCALE GENOMIC DNA]</scope>
    <source>
        <strain evidence="2 3">DSM 11518</strain>
    </source>
</reference>
<dbReference type="EMBL" id="JAAIJQ010000155">
    <property type="protein sequence ID" value="NEV65132.1"/>
    <property type="molecule type" value="Genomic_DNA"/>
</dbReference>
<name>A0A6M0K5V7_9GAMM</name>